<dbReference type="InterPro" id="IPR005119">
    <property type="entry name" value="LysR_subst-bd"/>
</dbReference>
<dbReference type="Pfam" id="PF03466">
    <property type="entry name" value="LysR_substrate"/>
    <property type="match status" value="1"/>
</dbReference>
<comment type="similarity">
    <text evidence="1">Belongs to the LysR transcriptional regulatory family.</text>
</comment>
<reference evidence="6 7" key="1">
    <citation type="submission" date="2022-10" db="EMBL/GenBank/DDBJ databases">
        <title>Luteolibacter arcticus strain CCTCC AB 2014275, whole genome shotgun sequencing project.</title>
        <authorList>
            <person name="Zhao G."/>
            <person name="Shen L."/>
        </authorList>
    </citation>
    <scope>NUCLEOTIDE SEQUENCE [LARGE SCALE GENOMIC DNA]</scope>
    <source>
        <strain evidence="6 7">CCTCC AB 2014275</strain>
    </source>
</reference>
<evidence type="ECO:0000313" key="6">
    <source>
        <dbReference type="EMBL" id="MCW1925093.1"/>
    </source>
</evidence>
<keyword evidence="2" id="KW-0805">Transcription regulation</keyword>
<dbReference type="CDD" id="cd08414">
    <property type="entry name" value="PBP2_LTTR_aromatics_like"/>
    <property type="match status" value="1"/>
</dbReference>
<sequence length="300" mass="32268">MELRQVQLFLAAAEEGSITAAARKMNLTQPALSRQIKALEEELDVELFTRGAHSVALTAAGRVLVEEGKKLVERAERVVKAVRAESAGEPLRIGYAPSLAGPLLGLALERFSQVHPRARVQLYDCSSAEMREGLLSGKFDVVVTVPWEGDAGAVQWTQVRQHPMRLAVPMSHAFAGREKVKLSELNGQRLLLFSRTDYPEYWQSVARLFRDHGIDAKVAGEFDGVTSLGSAVEAGLGVALIAAGSRIERVAVLGLDPDPEPVCVSAGFAAGKETSAVTAVFVAELRAVAAEEEKSTGKRQ</sequence>
<evidence type="ECO:0000256" key="3">
    <source>
        <dbReference type="ARBA" id="ARBA00023125"/>
    </source>
</evidence>
<dbReference type="PANTHER" id="PTHR30346:SF0">
    <property type="entry name" value="HCA OPERON TRANSCRIPTIONAL ACTIVATOR HCAR"/>
    <property type="match status" value="1"/>
</dbReference>
<name>A0ABT3GNK7_9BACT</name>
<keyword evidence="7" id="KW-1185">Reference proteome</keyword>
<evidence type="ECO:0000256" key="1">
    <source>
        <dbReference type="ARBA" id="ARBA00009437"/>
    </source>
</evidence>
<dbReference type="Pfam" id="PF00126">
    <property type="entry name" value="HTH_1"/>
    <property type="match status" value="1"/>
</dbReference>
<evidence type="ECO:0000256" key="4">
    <source>
        <dbReference type="ARBA" id="ARBA00023163"/>
    </source>
</evidence>
<dbReference type="Gene3D" id="3.40.190.10">
    <property type="entry name" value="Periplasmic binding protein-like II"/>
    <property type="match status" value="2"/>
</dbReference>
<evidence type="ECO:0000313" key="7">
    <source>
        <dbReference type="Proteomes" id="UP001320876"/>
    </source>
</evidence>
<dbReference type="EMBL" id="JAPDDT010000012">
    <property type="protein sequence ID" value="MCW1925093.1"/>
    <property type="molecule type" value="Genomic_DNA"/>
</dbReference>
<dbReference type="InterPro" id="IPR036390">
    <property type="entry name" value="WH_DNA-bd_sf"/>
</dbReference>
<evidence type="ECO:0000256" key="2">
    <source>
        <dbReference type="ARBA" id="ARBA00023015"/>
    </source>
</evidence>
<dbReference type="InterPro" id="IPR000847">
    <property type="entry name" value="LysR_HTH_N"/>
</dbReference>
<dbReference type="InterPro" id="IPR036388">
    <property type="entry name" value="WH-like_DNA-bd_sf"/>
</dbReference>
<evidence type="ECO:0000259" key="5">
    <source>
        <dbReference type="PROSITE" id="PS50931"/>
    </source>
</evidence>
<dbReference type="Gene3D" id="1.10.10.10">
    <property type="entry name" value="Winged helix-like DNA-binding domain superfamily/Winged helix DNA-binding domain"/>
    <property type="match status" value="1"/>
</dbReference>
<proteinExistence type="inferred from homology"/>
<organism evidence="6 7">
    <name type="scientific">Luteolibacter arcticus</name>
    <dbReference type="NCBI Taxonomy" id="1581411"/>
    <lineage>
        <taxon>Bacteria</taxon>
        <taxon>Pseudomonadati</taxon>
        <taxon>Verrucomicrobiota</taxon>
        <taxon>Verrucomicrobiia</taxon>
        <taxon>Verrucomicrobiales</taxon>
        <taxon>Verrucomicrobiaceae</taxon>
        <taxon>Luteolibacter</taxon>
    </lineage>
</organism>
<dbReference type="PANTHER" id="PTHR30346">
    <property type="entry name" value="TRANSCRIPTIONAL DUAL REGULATOR HCAR-RELATED"/>
    <property type="match status" value="1"/>
</dbReference>
<dbReference type="SUPFAM" id="SSF53850">
    <property type="entry name" value="Periplasmic binding protein-like II"/>
    <property type="match status" value="1"/>
</dbReference>
<feature type="domain" description="HTH lysR-type" evidence="5">
    <location>
        <begin position="1"/>
        <end position="58"/>
    </location>
</feature>
<gene>
    <name evidence="6" type="ORF">OKA05_21205</name>
</gene>
<protein>
    <submittedName>
        <fullName evidence="6">LysR family transcriptional regulator</fullName>
    </submittedName>
</protein>
<dbReference type="RefSeq" id="WP_264489201.1">
    <property type="nucleotide sequence ID" value="NZ_JAPDDT010000012.1"/>
</dbReference>
<dbReference type="Proteomes" id="UP001320876">
    <property type="component" value="Unassembled WGS sequence"/>
</dbReference>
<keyword evidence="4" id="KW-0804">Transcription</keyword>
<keyword evidence="3" id="KW-0238">DNA-binding</keyword>
<comment type="caution">
    <text evidence="6">The sequence shown here is derived from an EMBL/GenBank/DDBJ whole genome shotgun (WGS) entry which is preliminary data.</text>
</comment>
<dbReference type="SUPFAM" id="SSF46785">
    <property type="entry name" value="Winged helix' DNA-binding domain"/>
    <property type="match status" value="1"/>
</dbReference>
<accession>A0ABT3GNK7</accession>
<dbReference type="PROSITE" id="PS50931">
    <property type="entry name" value="HTH_LYSR"/>
    <property type="match status" value="1"/>
</dbReference>
<dbReference type="PRINTS" id="PR00039">
    <property type="entry name" value="HTHLYSR"/>
</dbReference>